<dbReference type="InterPro" id="IPR036291">
    <property type="entry name" value="NAD(P)-bd_dom_sf"/>
</dbReference>
<evidence type="ECO:0000259" key="1">
    <source>
        <dbReference type="Pfam" id="PF05368"/>
    </source>
</evidence>
<comment type="caution">
    <text evidence="2">The sequence shown here is derived from an EMBL/GenBank/DDBJ whole genome shotgun (WGS) entry which is preliminary data.</text>
</comment>
<evidence type="ECO:0000313" key="2">
    <source>
        <dbReference type="EMBL" id="MDN4159879.1"/>
    </source>
</evidence>
<name>A0ABT8EP12_9ACTN</name>
<protein>
    <submittedName>
        <fullName evidence="2">NAD(P)H-binding protein</fullName>
    </submittedName>
</protein>
<organism evidence="2 3">
    <name type="scientific">Nocardioides abyssi</name>
    <dbReference type="NCBI Taxonomy" id="3058370"/>
    <lineage>
        <taxon>Bacteria</taxon>
        <taxon>Bacillati</taxon>
        <taxon>Actinomycetota</taxon>
        <taxon>Actinomycetes</taxon>
        <taxon>Propionibacteriales</taxon>
        <taxon>Nocardioidaceae</taxon>
        <taxon>Nocardioides</taxon>
    </lineage>
</organism>
<dbReference type="Gene3D" id="3.40.50.720">
    <property type="entry name" value="NAD(P)-binding Rossmann-like Domain"/>
    <property type="match status" value="1"/>
</dbReference>
<evidence type="ECO:0000313" key="3">
    <source>
        <dbReference type="Proteomes" id="UP001168537"/>
    </source>
</evidence>
<dbReference type="Gene3D" id="3.90.25.10">
    <property type="entry name" value="UDP-galactose 4-epimerase, domain 1"/>
    <property type="match status" value="1"/>
</dbReference>
<sequence length="287" mass="29321">MSIVITGATGHLGRLVVESLLERGVPAAEITATGRAVERITDLAGRGVRVERVDLGDRAAVDTALAGAEKVLLVSGTEPERVAQHGTVVEAAVAAGVGHLVYTSAPRATTTSMLLAGAHRETEQLLAASGLTTTVLRNAWYVENYTDQVATYREHGMLGAAGDGRVSVALRAEYAEAAAAVLTGSGHAGRTYELGGPAVTLPQLAAAVSAAIGQDVAYTDVPVEQLQQVLAGAGVPAPMDAVLADVDRAIAAGELVVDPADLESLLGRPVTPLDEAVRQALGTGVRD</sequence>
<dbReference type="InterPro" id="IPR052718">
    <property type="entry name" value="NmrA-type_oxidoreductase"/>
</dbReference>
<proteinExistence type="predicted"/>
<dbReference type="PANTHER" id="PTHR47129">
    <property type="entry name" value="QUINONE OXIDOREDUCTASE 2"/>
    <property type="match status" value="1"/>
</dbReference>
<gene>
    <name evidence="2" type="ORF">QWY29_00810</name>
</gene>
<dbReference type="SUPFAM" id="SSF51735">
    <property type="entry name" value="NAD(P)-binding Rossmann-fold domains"/>
    <property type="match status" value="1"/>
</dbReference>
<keyword evidence="3" id="KW-1185">Reference proteome</keyword>
<dbReference type="InterPro" id="IPR008030">
    <property type="entry name" value="NmrA-like"/>
</dbReference>
<dbReference type="RefSeq" id="WP_300958728.1">
    <property type="nucleotide sequence ID" value="NZ_JAUHJR010000001.1"/>
</dbReference>
<dbReference type="Pfam" id="PF05368">
    <property type="entry name" value="NmrA"/>
    <property type="match status" value="1"/>
</dbReference>
<reference evidence="2" key="1">
    <citation type="submission" date="2023-06" db="EMBL/GenBank/DDBJ databases">
        <title>Draft genome sequence of Nocardioides sp. SOB72.</title>
        <authorList>
            <person name="Zhang G."/>
        </authorList>
    </citation>
    <scope>NUCLEOTIDE SEQUENCE</scope>
    <source>
        <strain evidence="2">SOB72</strain>
    </source>
</reference>
<accession>A0ABT8EP12</accession>
<dbReference type="PANTHER" id="PTHR47129:SF1">
    <property type="entry name" value="NMRA-LIKE DOMAIN-CONTAINING PROTEIN"/>
    <property type="match status" value="1"/>
</dbReference>
<dbReference type="Proteomes" id="UP001168537">
    <property type="component" value="Unassembled WGS sequence"/>
</dbReference>
<dbReference type="EMBL" id="JAUHJR010000001">
    <property type="protein sequence ID" value="MDN4159879.1"/>
    <property type="molecule type" value="Genomic_DNA"/>
</dbReference>
<feature type="domain" description="NmrA-like" evidence="1">
    <location>
        <begin position="3"/>
        <end position="245"/>
    </location>
</feature>